<dbReference type="Proteomes" id="UP000003781">
    <property type="component" value="Unassembled WGS sequence"/>
</dbReference>
<organism evidence="1 2">
    <name type="scientific">Crocosphaera chwakensis CCY0110</name>
    <dbReference type="NCBI Taxonomy" id="391612"/>
    <lineage>
        <taxon>Bacteria</taxon>
        <taxon>Bacillati</taxon>
        <taxon>Cyanobacteriota</taxon>
        <taxon>Cyanophyceae</taxon>
        <taxon>Oscillatoriophycideae</taxon>
        <taxon>Chroococcales</taxon>
        <taxon>Aphanothecaceae</taxon>
        <taxon>Crocosphaera</taxon>
        <taxon>Crocosphaera chwakensis</taxon>
    </lineage>
</organism>
<gene>
    <name evidence="1" type="ORF">CY0110_18402</name>
</gene>
<evidence type="ECO:0000313" key="1">
    <source>
        <dbReference type="EMBL" id="EAZ93794.1"/>
    </source>
</evidence>
<proteinExistence type="predicted"/>
<sequence length="27" mass="2826">MALVVPFNSIEDTPTAIALKAIVIKGN</sequence>
<dbReference type="EMBL" id="AAXW01000002">
    <property type="protein sequence ID" value="EAZ93794.1"/>
    <property type="molecule type" value="Genomic_DNA"/>
</dbReference>
<reference evidence="1 2" key="1">
    <citation type="submission" date="2007-03" db="EMBL/GenBank/DDBJ databases">
        <authorList>
            <person name="Stal L."/>
            <person name="Ferriera S."/>
            <person name="Johnson J."/>
            <person name="Kravitz S."/>
            <person name="Beeson K."/>
            <person name="Sutton G."/>
            <person name="Rogers Y.-H."/>
            <person name="Friedman R."/>
            <person name="Frazier M."/>
            <person name="Venter J.C."/>
        </authorList>
    </citation>
    <scope>NUCLEOTIDE SEQUENCE [LARGE SCALE GENOMIC DNA]</scope>
    <source>
        <strain evidence="1 2">CCY0110</strain>
    </source>
</reference>
<keyword evidence="2" id="KW-1185">Reference proteome</keyword>
<evidence type="ECO:0000313" key="2">
    <source>
        <dbReference type="Proteomes" id="UP000003781"/>
    </source>
</evidence>
<accession>A3IJ12</accession>
<protein>
    <submittedName>
        <fullName evidence="1">Uncharacterized protein</fullName>
    </submittedName>
</protein>
<dbReference type="AlphaFoldDB" id="A3IJ12"/>
<name>A3IJ12_9CHRO</name>
<comment type="caution">
    <text evidence="1">The sequence shown here is derived from an EMBL/GenBank/DDBJ whole genome shotgun (WGS) entry which is preliminary data.</text>
</comment>